<dbReference type="Gene3D" id="1.10.1130.10">
    <property type="entry name" value="Flavocytochrome C3, Chain A"/>
    <property type="match status" value="1"/>
</dbReference>
<name>A0A1G8GE42_9RHOB</name>
<dbReference type="STRING" id="490829.SAMN05421850_10143"/>
<keyword evidence="4" id="KW-1185">Reference proteome</keyword>
<evidence type="ECO:0000313" key="4">
    <source>
        <dbReference type="Proteomes" id="UP000199340"/>
    </source>
</evidence>
<evidence type="ECO:0000313" key="3">
    <source>
        <dbReference type="EMBL" id="SDH92625.1"/>
    </source>
</evidence>
<keyword evidence="1 2" id="KW-0732">Signal</keyword>
<dbReference type="AlphaFoldDB" id="A0A1G8GE42"/>
<feature type="chain" id="PRO_5011506695" evidence="2">
    <location>
        <begin position="25"/>
        <end position="360"/>
    </location>
</feature>
<dbReference type="RefSeq" id="WP_090025245.1">
    <property type="nucleotide sequence ID" value="NZ_FNEB01000001.1"/>
</dbReference>
<dbReference type="PANTHER" id="PTHR35038">
    <property type="entry name" value="DISSIMILATORY SULFITE REDUCTASE SIRA"/>
    <property type="match status" value="1"/>
</dbReference>
<protein>
    <submittedName>
        <fullName evidence="3">Uncharacterized protein</fullName>
    </submittedName>
</protein>
<sequence>MRSAATLFHLMSAALLVVASPVSAEEFNLSAVTEAWLSGPHGDYQSPSFTHWNTEGKVPEACAACHSETGMLDWLGADGTAPLSVEHPGTINTVIGCASCHVSEATVLDAVPFPSGVTIGGLGSSATCTVCHQGRASTDAVRSATNGTEMDTVNPDLGFINVHYGIAAAVMHGAEARGGFQYPGRNYAGRFSHVPSAGTCVACHDPHTTRVETESCMACHQGTSDIRQIRTRHADFDGDGSTSSGIRSEIQGLHALLGKAIAVYAHEIVGQPIGYSAVSYPYFFNDSDGDGQIAAEEAGFPNRYVTWTPRLLMAAYNYQVVAKDGGAWVHNPGYTIQLLHDSIESLAERADIETGRLKRP</sequence>
<dbReference type="InterPro" id="IPR051829">
    <property type="entry name" value="Multiheme_Cytochr_ET"/>
</dbReference>
<dbReference type="InterPro" id="IPR036280">
    <property type="entry name" value="Multihaem_cyt_sf"/>
</dbReference>
<evidence type="ECO:0000256" key="1">
    <source>
        <dbReference type="ARBA" id="ARBA00022729"/>
    </source>
</evidence>
<gene>
    <name evidence="3" type="ORF">SAMN05421850_10143</name>
</gene>
<dbReference type="PANTHER" id="PTHR35038:SF8">
    <property type="entry name" value="C-TYPE POLYHEME CYTOCHROME OMCC"/>
    <property type="match status" value="1"/>
</dbReference>
<evidence type="ECO:0000256" key="2">
    <source>
        <dbReference type="SAM" id="SignalP"/>
    </source>
</evidence>
<feature type="signal peptide" evidence="2">
    <location>
        <begin position="1"/>
        <end position="24"/>
    </location>
</feature>
<dbReference type="EMBL" id="FNEB01000001">
    <property type="protein sequence ID" value="SDH92625.1"/>
    <property type="molecule type" value="Genomic_DNA"/>
</dbReference>
<proteinExistence type="predicted"/>
<organism evidence="3 4">
    <name type="scientific">Lutimaribacter saemankumensis</name>
    <dbReference type="NCBI Taxonomy" id="490829"/>
    <lineage>
        <taxon>Bacteria</taxon>
        <taxon>Pseudomonadati</taxon>
        <taxon>Pseudomonadota</taxon>
        <taxon>Alphaproteobacteria</taxon>
        <taxon>Rhodobacterales</taxon>
        <taxon>Roseobacteraceae</taxon>
        <taxon>Lutimaribacter</taxon>
    </lineage>
</organism>
<accession>A0A1G8GE42</accession>
<dbReference type="Gene3D" id="3.90.10.10">
    <property type="entry name" value="Cytochrome C3"/>
    <property type="match status" value="1"/>
</dbReference>
<reference evidence="3 4" key="1">
    <citation type="submission" date="2016-10" db="EMBL/GenBank/DDBJ databases">
        <authorList>
            <person name="de Groot N.N."/>
        </authorList>
    </citation>
    <scope>NUCLEOTIDE SEQUENCE [LARGE SCALE GENOMIC DNA]</scope>
    <source>
        <strain evidence="3 4">DSM 28010</strain>
    </source>
</reference>
<dbReference type="SUPFAM" id="SSF48695">
    <property type="entry name" value="Multiheme cytochromes"/>
    <property type="match status" value="1"/>
</dbReference>
<dbReference type="GO" id="GO:0016491">
    <property type="term" value="F:oxidoreductase activity"/>
    <property type="evidence" value="ECO:0007669"/>
    <property type="project" value="TreeGrafter"/>
</dbReference>
<dbReference type="OrthoDB" id="29411at2"/>
<dbReference type="Proteomes" id="UP000199340">
    <property type="component" value="Unassembled WGS sequence"/>
</dbReference>